<evidence type="ECO:0000256" key="4">
    <source>
        <dbReference type="ARBA" id="ARBA00022741"/>
    </source>
</evidence>
<evidence type="ECO:0000256" key="12">
    <source>
        <dbReference type="SAM" id="MobiDB-lite"/>
    </source>
</evidence>
<organism evidence="13 14">
    <name type="scientific">Pseudonocardia hydrocarbonoxydans</name>
    <dbReference type="NCBI Taxonomy" id="76726"/>
    <lineage>
        <taxon>Bacteria</taxon>
        <taxon>Bacillati</taxon>
        <taxon>Actinomycetota</taxon>
        <taxon>Actinomycetes</taxon>
        <taxon>Pseudonocardiales</taxon>
        <taxon>Pseudonocardiaceae</taxon>
        <taxon>Pseudonocardia</taxon>
    </lineage>
</organism>
<dbReference type="NCBIfam" id="NF009489">
    <property type="entry name" value="PRK12851.1"/>
    <property type="match status" value="1"/>
</dbReference>
<dbReference type="GO" id="GO:0042026">
    <property type="term" value="P:protein refolding"/>
    <property type="evidence" value="ECO:0007669"/>
    <property type="project" value="UniProtKB-UniRule"/>
</dbReference>
<evidence type="ECO:0000256" key="8">
    <source>
        <dbReference type="ARBA" id="ARBA00025702"/>
    </source>
</evidence>
<dbReference type="Gene3D" id="3.30.260.10">
    <property type="entry name" value="TCP-1-like chaperonin intermediate domain"/>
    <property type="match status" value="1"/>
</dbReference>
<reference evidence="13 14" key="1">
    <citation type="submission" date="2019-06" db="EMBL/GenBank/DDBJ databases">
        <title>Whole genome shotgun sequence of Pseudonocardia hydrocarbonoxydans NBRC 14498.</title>
        <authorList>
            <person name="Hosoyama A."/>
            <person name="Uohara A."/>
            <person name="Ohji S."/>
            <person name="Ichikawa N."/>
        </authorList>
    </citation>
    <scope>NUCLEOTIDE SEQUENCE [LARGE SCALE GENOMIC DNA]</scope>
    <source>
        <strain evidence="13 14">NBRC 14498</strain>
    </source>
</reference>
<evidence type="ECO:0000256" key="2">
    <source>
        <dbReference type="ARBA" id="ARBA00004241"/>
    </source>
</evidence>
<dbReference type="GO" id="GO:0016853">
    <property type="term" value="F:isomerase activity"/>
    <property type="evidence" value="ECO:0007669"/>
    <property type="project" value="UniProtKB-KW"/>
</dbReference>
<feature type="binding site" evidence="9">
    <location>
        <position position="444"/>
    </location>
    <ligand>
        <name>ATP</name>
        <dbReference type="ChEBI" id="CHEBI:30616"/>
    </ligand>
</feature>
<dbReference type="GO" id="GO:0140662">
    <property type="term" value="F:ATP-dependent protein folding chaperone"/>
    <property type="evidence" value="ECO:0007669"/>
    <property type="project" value="InterPro"/>
</dbReference>
<dbReference type="InterPro" id="IPR002423">
    <property type="entry name" value="Cpn60/GroEL/TCP-1"/>
</dbReference>
<dbReference type="InterPro" id="IPR027413">
    <property type="entry name" value="GROEL-like_equatorial_sf"/>
</dbReference>
<dbReference type="AlphaFoldDB" id="A0A4Y3WS19"/>
<gene>
    <name evidence="13" type="primary">groE_3</name>
    <name evidence="9" type="synonym">groEL</name>
    <name evidence="9" type="synonym">groL</name>
    <name evidence="13" type="ORF">PHY01_31730</name>
</gene>
<proteinExistence type="inferred from homology"/>
<dbReference type="GO" id="GO:0042603">
    <property type="term" value="C:capsule"/>
    <property type="evidence" value="ECO:0007669"/>
    <property type="project" value="UniProtKB-SubCell"/>
</dbReference>
<dbReference type="NCBIfam" id="NF009487">
    <property type="entry name" value="PRK12849.1"/>
    <property type="match status" value="1"/>
</dbReference>
<dbReference type="GO" id="GO:0009986">
    <property type="term" value="C:cell surface"/>
    <property type="evidence" value="ECO:0007669"/>
    <property type="project" value="UniProtKB-SubCell"/>
</dbReference>
<feature type="binding site" evidence="9">
    <location>
        <position position="524"/>
    </location>
    <ligand>
        <name>ATP</name>
        <dbReference type="ChEBI" id="CHEBI:30616"/>
    </ligand>
</feature>
<feature type="binding site" evidence="9">
    <location>
        <begin position="508"/>
        <end position="510"/>
    </location>
    <ligand>
        <name>ATP</name>
        <dbReference type="ChEBI" id="CHEBI:30616"/>
    </ligand>
</feature>
<feature type="region of interest" description="Disordered" evidence="12">
    <location>
        <begin position="553"/>
        <end position="577"/>
    </location>
</feature>
<sequence length="577" mass="60352">MRSAQGCRSSVAGIGFDTVTFRSSQSEDYTPMAKMIAFDEEARRGLERGMNTLADAVKVTLGPRGRNVVLEKKWGAPTITNDGVSIAKEIELEDPWEKIGAELVKEVAKKTDDIAGDGTTTATVLAQALVREGLRNVAAGANPMALKRGIEKAVEAVSQQLLKTAKEVETKEQIAATASISAADSTIGELIAEAMDKVGKEGVITVEESQTFGLELELTEGMRFDKGYISPYFVTDAERMEAELEDPYILLVSSKISTVKDLLPLLEKVMQGGKPLAIIAEDVEGEALATLVVNKIRGTFKSVAVKAPGFGDRREAMLADIAILTGGEVISEKVGLKLENADLSLLGTARKVVVSKDETTIVDGAGDADQIAGRVSQIRNEIDKTDSDYDREKLQERLAKLAGGVAVIKAGAATEVELKERKHRIEDAVRNAKAAVEEGIVAGGGVALIQAGAGLFEGLGLDGDEATGANIVKVALEAPLKQIAVNAGLEGGVVAEKVRGLPAGEGLDAATGEYKDLIKAGIIDPAKVTRSALQNAASIAALFLTTEAVIADKPEKNPGGGGGDPTGGMGGMGGMDF</sequence>
<dbReference type="PROSITE" id="PS00296">
    <property type="entry name" value="CHAPERONINS_CPN60"/>
    <property type="match status" value="1"/>
</dbReference>
<dbReference type="Proteomes" id="UP000320338">
    <property type="component" value="Unassembled WGS sequence"/>
</dbReference>
<dbReference type="FunFam" id="3.50.7.10:FF:000001">
    <property type="entry name" value="60 kDa chaperonin"/>
    <property type="match status" value="1"/>
</dbReference>
<keyword evidence="5 9" id="KW-0067">ATP-binding</keyword>
<feature type="compositionally biased region" description="Gly residues" evidence="12">
    <location>
        <begin position="558"/>
        <end position="577"/>
    </location>
</feature>
<dbReference type="PRINTS" id="PR00298">
    <property type="entry name" value="CHAPERONIN60"/>
</dbReference>
<comment type="similarity">
    <text evidence="3 9 10">Belongs to the chaperonin (HSP60) family.</text>
</comment>
<evidence type="ECO:0000256" key="7">
    <source>
        <dbReference type="ARBA" id="ARBA00023235"/>
    </source>
</evidence>
<evidence type="ECO:0000256" key="10">
    <source>
        <dbReference type="RuleBase" id="RU000418"/>
    </source>
</evidence>
<accession>A0A4Y3WS19</accession>
<comment type="subcellular location">
    <subcellularLocation>
        <location evidence="2">Cell surface</location>
    </subcellularLocation>
    <subcellularLocation>
        <location evidence="9">Cytoplasm</location>
    </subcellularLocation>
    <subcellularLocation>
        <location evidence="8">Secreted</location>
        <location evidence="8">Capsule</location>
    </subcellularLocation>
    <subcellularLocation>
        <location evidence="1">Secreted</location>
        <location evidence="1">Cell wall</location>
    </subcellularLocation>
</comment>
<keyword evidence="4 9" id="KW-0547">Nucleotide-binding</keyword>
<evidence type="ECO:0000313" key="13">
    <source>
        <dbReference type="EMBL" id="GEC20890.1"/>
    </source>
</evidence>
<protein>
    <recommendedName>
        <fullName evidence="9">Chaperonin GroEL</fullName>
        <ecNumber evidence="9">5.6.1.7</ecNumber>
    </recommendedName>
    <alternativeName>
        <fullName evidence="9">60 kDa chaperonin</fullName>
    </alternativeName>
    <alternativeName>
        <fullName evidence="9">Chaperonin-60</fullName>
        <shortName evidence="9">Cpn60</shortName>
    </alternativeName>
</protein>
<keyword evidence="7 9" id="KW-0413">Isomerase</keyword>
<comment type="caution">
    <text evidence="13">The sequence shown here is derived from an EMBL/GenBank/DDBJ whole genome shotgun (WGS) entry which is preliminary data.</text>
</comment>
<dbReference type="Pfam" id="PF00118">
    <property type="entry name" value="Cpn60_TCP1"/>
    <property type="match status" value="1"/>
</dbReference>
<keyword evidence="9" id="KW-0963">Cytoplasm</keyword>
<evidence type="ECO:0000256" key="11">
    <source>
        <dbReference type="RuleBase" id="RU000419"/>
    </source>
</evidence>
<dbReference type="NCBIfam" id="NF009488">
    <property type="entry name" value="PRK12850.1"/>
    <property type="match status" value="1"/>
</dbReference>
<comment type="subunit">
    <text evidence="9 11">Forms a cylinder of 14 subunits composed of two heptameric rings stacked back-to-back. Interacts with the co-chaperonin GroES.</text>
</comment>
<dbReference type="Gene3D" id="3.50.7.10">
    <property type="entry name" value="GroEL"/>
    <property type="match status" value="1"/>
</dbReference>
<evidence type="ECO:0000256" key="3">
    <source>
        <dbReference type="ARBA" id="ARBA00006607"/>
    </source>
</evidence>
<feature type="binding site" evidence="9">
    <location>
        <begin position="117"/>
        <end position="121"/>
    </location>
    <ligand>
        <name>ATP</name>
        <dbReference type="ChEBI" id="CHEBI:30616"/>
    </ligand>
</feature>
<dbReference type="PANTHER" id="PTHR45633">
    <property type="entry name" value="60 KDA HEAT SHOCK PROTEIN, MITOCHONDRIAL"/>
    <property type="match status" value="1"/>
</dbReference>
<evidence type="ECO:0000256" key="5">
    <source>
        <dbReference type="ARBA" id="ARBA00022840"/>
    </source>
</evidence>
<comment type="caution">
    <text evidence="9">Lacks conserved residue(s) required for the propagation of feature annotation.</text>
</comment>
<dbReference type="SUPFAM" id="SSF52029">
    <property type="entry name" value="GroEL apical domain-like"/>
    <property type="match status" value="1"/>
</dbReference>
<keyword evidence="6 9" id="KW-0143">Chaperone</keyword>
<evidence type="ECO:0000256" key="9">
    <source>
        <dbReference type="HAMAP-Rule" id="MF_00600"/>
    </source>
</evidence>
<dbReference type="SUPFAM" id="SSF48592">
    <property type="entry name" value="GroEL equatorial domain-like"/>
    <property type="match status" value="1"/>
</dbReference>
<dbReference type="InterPro" id="IPR027409">
    <property type="entry name" value="GroEL-like_apical_dom_sf"/>
</dbReference>
<evidence type="ECO:0000313" key="14">
    <source>
        <dbReference type="Proteomes" id="UP000320338"/>
    </source>
</evidence>
<dbReference type="Gene3D" id="1.10.560.10">
    <property type="entry name" value="GroEL-like equatorial domain"/>
    <property type="match status" value="1"/>
</dbReference>
<dbReference type="EMBL" id="BJNG01000025">
    <property type="protein sequence ID" value="GEC20890.1"/>
    <property type="molecule type" value="Genomic_DNA"/>
</dbReference>
<evidence type="ECO:0000256" key="1">
    <source>
        <dbReference type="ARBA" id="ARBA00004191"/>
    </source>
</evidence>
<dbReference type="GO" id="GO:0005524">
    <property type="term" value="F:ATP binding"/>
    <property type="evidence" value="ECO:0007669"/>
    <property type="project" value="UniProtKB-UniRule"/>
</dbReference>
<keyword evidence="14" id="KW-1185">Reference proteome</keyword>
<dbReference type="SUPFAM" id="SSF54849">
    <property type="entry name" value="GroEL-intermediate domain like"/>
    <property type="match status" value="1"/>
</dbReference>
<dbReference type="GO" id="GO:0005737">
    <property type="term" value="C:cytoplasm"/>
    <property type="evidence" value="ECO:0007669"/>
    <property type="project" value="UniProtKB-SubCell"/>
</dbReference>
<dbReference type="InterPro" id="IPR018370">
    <property type="entry name" value="Chaperonin_Cpn60_CS"/>
</dbReference>
<evidence type="ECO:0000256" key="6">
    <source>
        <dbReference type="ARBA" id="ARBA00023186"/>
    </source>
</evidence>
<dbReference type="InterPro" id="IPR027410">
    <property type="entry name" value="TCP-1-like_intermed_sf"/>
</dbReference>
<dbReference type="NCBIfam" id="NF000592">
    <property type="entry name" value="PRK00013.1"/>
    <property type="match status" value="1"/>
</dbReference>
<name>A0A4Y3WS19_9PSEU</name>
<dbReference type="GO" id="GO:0051082">
    <property type="term" value="F:unfolded protein binding"/>
    <property type="evidence" value="ECO:0007669"/>
    <property type="project" value="UniProtKB-UniRule"/>
</dbReference>
<dbReference type="EC" id="5.6.1.7" evidence="9"/>
<dbReference type="InterPro" id="IPR001844">
    <property type="entry name" value="Cpn60/GroEL"/>
</dbReference>
<dbReference type="CDD" id="cd03344">
    <property type="entry name" value="GroEL"/>
    <property type="match status" value="1"/>
</dbReference>
<dbReference type="NCBIfam" id="TIGR02348">
    <property type="entry name" value="GroEL"/>
    <property type="match status" value="1"/>
</dbReference>
<comment type="function">
    <text evidence="9 11">Together with its co-chaperonin GroES, plays an essential role in assisting protein folding. The GroEL-GroES system forms a nano-cage that allows encapsulation of the non-native substrate proteins and provides a physical environment optimized to promote and accelerate protein folding.</text>
</comment>
<dbReference type="GO" id="GO:0009408">
    <property type="term" value="P:response to heat"/>
    <property type="evidence" value="ECO:0007669"/>
    <property type="project" value="UniProtKB-ARBA"/>
</dbReference>
<dbReference type="HAMAP" id="MF_00600">
    <property type="entry name" value="CH60"/>
    <property type="match status" value="1"/>
</dbReference>
<feature type="binding site" evidence="9">
    <location>
        <begin position="60"/>
        <end position="63"/>
    </location>
    <ligand>
        <name>ATP</name>
        <dbReference type="ChEBI" id="CHEBI:30616"/>
    </ligand>
</feature>